<organism evidence="1">
    <name type="scientific">Lepeophtheirus salmonis</name>
    <name type="common">Salmon louse</name>
    <name type="synonym">Caligus salmonis</name>
    <dbReference type="NCBI Taxonomy" id="72036"/>
    <lineage>
        <taxon>Eukaryota</taxon>
        <taxon>Metazoa</taxon>
        <taxon>Ecdysozoa</taxon>
        <taxon>Arthropoda</taxon>
        <taxon>Crustacea</taxon>
        <taxon>Multicrustacea</taxon>
        <taxon>Hexanauplia</taxon>
        <taxon>Copepoda</taxon>
        <taxon>Siphonostomatoida</taxon>
        <taxon>Caligidae</taxon>
        <taxon>Lepeophtheirus</taxon>
    </lineage>
</organism>
<reference evidence="1" key="1">
    <citation type="submission" date="2014-05" db="EMBL/GenBank/DDBJ databases">
        <authorList>
            <person name="Chronopoulou M."/>
        </authorList>
    </citation>
    <scope>NUCLEOTIDE SEQUENCE</scope>
    <source>
        <tissue evidence="1">Whole organism</tissue>
    </source>
</reference>
<dbReference type="AlphaFoldDB" id="A0A0K2UFI1"/>
<accession>A0A0K2UFI1</accession>
<protein>
    <submittedName>
        <fullName evidence="1">Uncharacterized protein</fullName>
    </submittedName>
</protein>
<feature type="non-terminal residue" evidence="1">
    <location>
        <position position="1"/>
    </location>
</feature>
<dbReference type="EMBL" id="HACA01019090">
    <property type="protein sequence ID" value="CDW36451.1"/>
    <property type="molecule type" value="Transcribed_RNA"/>
</dbReference>
<sequence length="71" mass="8290">HLNEISFEQSSLNWFFLCNQVSKNCHTIFRSKGFTSVNASAGKAFRPQDRSSNWNVSFVYTNNCWLFHKIV</sequence>
<name>A0A0K2UFI1_LEPSM</name>
<proteinExistence type="predicted"/>
<evidence type="ECO:0000313" key="1">
    <source>
        <dbReference type="EMBL" id="CDW36451.1"/>
    </source>
</evidence>